<dbReference type="InterPro" id="IPR003107">
    <property type="entry name" value="HAT"/>
</dbReference>
<accession>A0AAW1NNE5</accession>
<sequence>MADIACQSVRFPLTVSTRPHRQGFGPKVISAVLLQRSLPPGPARKTGFGQSLPETRFFAVKPSSEAFGGARSALLFSRALQLARTQDFEAAREAFQECVMSCPTHAKAWISWAQMEKRQKTAIANDHYRRCQGVLQQGLLANPDSAKLCQTWGLLELQRGNMVAAVKLLERCVLADPSLSPVLKWKAVQVAQQAVVTRRRAHRLSMRAHRVSVHDSQMA</sequence>
<dbReference type="PANTHER" id="PTHR44917:SF1">
    <property type="entry name" value="PROTEIN HIGH CHLOROPHYLL FLUORESCENT 107"/>
    <property type="match status" value="1"/>
</dbReference>
<protein>
    <submittedName>
        <fullName evidence="1">Uncharacterized protein</fullName>
    </submittedName>
</protein>
<dbReference type="GO" id="GO:0003729">
    <property type="term" value="F:mRNA binding"/>
    <property type="evidence" value="ECO:0007669"/>
    <property type="project" value="InterPro"/>
</dbReference>
<evidence type="ECO:0000313" key="1">
    <source>
        <dbReference type="EMBL" id="KAK9785340.1"/>
    </source>
</evidence>
<dbReference type="Proteomes" id="UP001465755">
    <property type="component" value="Unassembled WGS sequence"/>
</dbReference>
<dbReference type="GO" id="GO:0006397">
    <property type="term" value="P:mRNA processing"/>
    <property type="evidence" value="ECO:0007669"/>
    <property type="project" value="InterPro"/>
</dbReference>
<proteinExistence type="predicted"/>
<dbReference type="Gene3D" id="1.25.40.10">
    <property type="entry name" value="Tetratricopeptide repeat domain"/>
    <property type="match status" value="1"/>
</dbReference>
<dbReference type="PANTHER" id="PTHR44917">
    <property type="entry name" value="PROTEIN HIGH CHLOROPHYLL FLUORESCENT 107"/>
    <property type="match status" value="1"/>
</dbReference>
<dbReference type="SUPFAM" id="SSF48452">
    <property type="entry name" value="TPR-like"/>
    <property type="match status" value="1"/>
</dbReference>
<reference evidence="1 2" key="1">
    <citation type="journal article" date="2024" name="Nat. Commun.">
        <title>Phylogenomics reveals the evolutionary origins of lichenization in chlorophyte algae.</title>
        <authorList>
            <person name="Puginier C."/>
            <person name="Libourel C."/>
            <person name="Otte J."/>
            <person name="Skaloud P."/>
            <person name="Haon M."/>
            <person name="Grisel S."/>
            <person name="Petersen M."/>
            <person name="Berrin J.G."/>
            <person name="Delaux P.M."/>
            <person name="Dal Grande F."/>
            <person name="Keller J."/>
        </authorList>
    </citation>
    <scope>NUCLEOTIDE SEQUENCE [LARGE SCALE GENOMIC DNA]</scope>
    <source>
        <strain evidence="1 2">SAG 2036</strain>
    </source>
</reference>
<dbReference type="InterPro" id="IPR011990">
    <property type="entry name" value="TPR-like_helical_dom_sf"/>
</dbReference>
<dbReference type="InterPro" id="IPR044624">
    <property type="entry name" value="Mbb1-like"/>
</dbReference>
<keyword evidence="2" id="KW-1185">Reference proteome</keyword>
<dbReference type="AlphaFoldDB" id="A0AAW1NNE5"/>
<comment type="caution">
    <text evidence="1">The sequence shown here is derived from an EMBL/GenBank/DDBJ whole genome shotgun (WGS) entry which is preliminary data.</text>
</comment>
<name>A0AAW1NNE5_9CHLO</name>
<evidence type="ECO:0000313" key="2">
    <source>
        <dbReference type="Proteomes" id="UP001465755"/>
    </source>
</evidence>
<organism evidence="1 2">
    <name type="scientific">Symbiochloris irregularis</name>
    <dbReference type="NCBI Taxonomy" id="706552"/>
    <lineage>
        <taxon>Eukaryota</taxon>
        <taxon>Viridiplantae</taxon>
        <taxon>Chlorophyta</taxon>
        <taxon>core chlorophytes</taxon>
        <taxon>Trebouxiophyceae</taxon>
        <taxon>Trebouxiales</taxon>
        <taxon>Trebouxiaceae</taxon>
        <taxon>Symbiochloris</taxon>
    </lineage>
</organism>
<gene>
    <name evidence="1" type="ORF">WJX73_004675</name>
</gene>
<dbReference type="SMART" id="SM00386">
    <property type="entry name" value="HAT"/>
    <property type="match status" value="1"/>
</dbReference>
<dbReference type="EMBL" id="JALJOQ010000309">
    <property type="protein sequence ID" value="KAK9785340.1"/>
    <property type="molecule type" value="Genomic_DNA"/>
</dbReference>